<dbReference type="EMBL" id="SDKM01000013">
    <property type="protein sequence ID" value="RYP86103.1"/>
    <property type="molecule type" value="Genomic_DNA"/>
</dbReference>
<dbReference type="PANTHER" id="PTHR30290:SF83">
    <property type="entry name" value="ABC TRANSPORTER SUBSTRATE-BINDING PROTEIN"/>
    <property type="match status" value="1"/>
</dbReference>
<evidence type="ECO:0000259" key="2">
    <source>
        <dbReference type="Pfam" id="PF00496"/>
    </source>
</evidence>
<dbReference type="GO" id="GO:0042597">
    <property type="term" value="C:periplasmic space"/>
    <property type="evidence" value="ECO:0007669"/>
    <property type="project" value="UniProtKB-ARBA"/>
</dbReference>
<sequence>MAINRKPIVAVAAAAVVSVSLAACGGGSTSGDGGGSSKEASKGGTLYYLTRTSAEHMDPQRMYVGRDLSNMNRLVYRGLTTFPITDDPDAKFSVVPDLATDTGTASDGGKTWEFTIRDDAKWEDGKPVTCEDFKYGISRTFATDVITGGPNYILSYLDVPVAPSGLPEYNGPYKGDHQEDYDKAVTCDGAKLTLHFRNAWPDFNYAAASLRSFDPYREDKDQGEKSNYQIFSNGPYKLEGKWDATQGGTFVRNDQYTESSDESDSRQANPDKIVYTQGLENEVIYDRIIADSGDDAYAITDRRVPPAYYTQVTGEVADRSSLVDSPYVSYLLPNFNQMKNLKVRQALYMATDVVASTTALGGDKAGTPAKSIVAPNIIGYAENPNFTAPPEGDPEAAKALLEDSGEKLPYPIKFTYAGGTPTLDKQAAALAEGWKKAGFKVTLDPLTDTYYTIIQKPSNDADVVWGGWGADWPSIATVIPPLFDSRINLTENSNGQDYGNYKSDTVNKMIDEAAQIADVDEQAAKYTEIDDQLGKDVAYIPLELTKFYFVRGSKVTNYINNPMTSGFPDLGAIGVEN</sequence>
<dbReference type="OrthoDB" id="9796817at2"/>
<dbReference type="PROSITE" id="PS51257">
    <property type="entry name" value="PROKAR_LIPOPROTEIN"/>
    <property type="match status" value="1"/>
</dbReference>
<dbReference type="CDD" id="cd08506">
    <property type="entry name" value="PBP2_clavulanate_OppA2"/>
    <property type="match status" value="1"/>
</dbReference>
<evidence type="ECO:0000313" key="3">
    <source>
        <dbReference type="EMBL" id="RYP86103.1"/>
    </source>
</evidence>
<keyword evidence="1" id="KW-0732">Signal</keyword>
<reference evidence="3 4" key="1">
    <citation type="submission" date="2019-01" db="EMBL/GenBank/DDBJ databases">
        <title>Nocardioides guangzhouensis sp. nov., an actinobacterium isolated from soil.</title>
        <authorList>
            <person name="Fu Y."/>
            <person name="Cai Y."/>
            <person name="Lin Z."/>
            <person name="Chen P."/>
        </authorList>
    </citation>
    <scope>NUCLEOTIDE SEQUENCE [LARGE SCALE GENOMIC DNA]</scope>
    <source>
        <strain evidence="3 4">130</strain>
    </source>
</reference>
<dbReference type="AlphaFoldDB" id="A0A4Q4ZDK2"/>
<organism evidence="3 4">
    <name type="scientific">Nocardioides guangzhouensis</name>
    <dbReference type="NCBI Taxonomy" id="2497878"/>
    <lineage>
        <taxon>Bacteria</taxon>
        <taxon>Bacillati</taxon>
        <taxon>Actinomycetota</taxon>
        <taxon>Actinomycetes</taxon>
        <taxon>Propionibacteriales</taxon>
        <taxon>Nocardioidaceae</taxon>
        <taxon>Nocardioides</taxon>
    </lineage>
</organism>
<proteinExistence type="predicted"/>
<feature type="signal peptide" evidence="1">
    <location>
        <begin position="1"/>
        <end position="22"/>
    </location>
</feature>
<feature type="domain" description="Solute-binding protein family 5" evidence="2">
    <location>
        <begin position="94"/>
        <end position="485"/>
    </location>
</feature>
<evidence type="ECO:0000256" key="1">
    <source>
        <dbReference type="SAM" id="SignalP"/>
    </source>
</evidence>
<dbReference type="Gene3D" id="3.40.190.10">
    <property type="entry name" value="Periplasmic binding protein-like II"/>
    <property type="match status" value="1"/>
</dbReference>
<protein>
    <submittedName>
        <fullName evidence="3">ABC transporter substrate-binding protein</fullName>
    </submittedName>
</protein>
<evidence type="ECO:0000313" key="4">
    <source>
        <dbReference type="Proteomes" id="UP000295198"/>
    </source>
</evidence>
<dbReference type="RefSeq" id="WP_134717074.1">
    <property type="nucleotide sequence ID" value="NZ_SDKM01000013.1"/>
</dbReference>
<keyword evidence="4" id="KW-1185">Reference proteome</keyword>
<gene>
    <name evidence="3" type="ORF">EKO23_10820</name>
</gene>
<dbReference type="PIRSF" id="PIRSF002741">
    <property type="entry name" value="MppA"/>
    <property type="match status" value="1"/>
</dbReference>
<dbReference type="Gene3D" id="3.10.105.10">
    <property type="entry name" value="Dipeptide-binding Protein, Domain 3"/>
    <property type="match status" value="1"/>
</dbReference>
<dbReference type="SUPFAM" id="SSF53850">
    <property type="entry name" value="Periplasmic binding protein-like II"/>
    <property type="match status" value="1"/>
</dbReference>
<dbReference type="InterPro" id="IPR030678">
    <property type="entry name" value="Peptide/Ni-bd"/>
</dbReference>
<dbReference type="InterPro" id="IPR039424">
    <property type="entry name" value="SBP_5"/>
</dbReference>
<accession>A0A4Q4ZDK2</accession>
<dbReference type="GO" id="GO:0015833">
    <property type="term" value="P:peptide transport"/>
    <property type="evidence" value="ECO:0007669"/>
    <property type="project" value="TreeGrafter"/>
</dbReference>
<dbReference type="GO" id="GO:1904680">
    <property type="term" value="F:peptide transmembrane transporter activity"/>
    <property type="evidence" value="ECO:0007669"/>
    <property type="project" value="TreeGrafter"/>
</dbReference>
<dbReference type="Pfam" id="PF00496">
    <property type="entry name" value="SBP_bac_5"/>
    <property type="match status" value="1"/>
</dbReference>
<dbReference type="InterPro" id="IPR000914">
    <property type="entry name" value="SBP_5_dom"/>
</dbReference>
<comment type="caution">
    <text evidence="3">The sequence shown here is derived from an EMBL/GenBank/DDBJ whole genome shotgun (WGS) entry which is preliminary data.</text>
</comment>
<feature type="chain" id="PRO_5020551326" evidence="1">
    <location>
        <begin position="23"/>
        <end position="577"/>
    </location>
</feature>
<dbReference type="Proteomes" id="UP000295198">
    <property type="component" value="Unassembled WGS sequence"/>
</dbReference>
<dbReference type="GO" id="GO:0043190">
    <property type="term" value="C:ATP-binding cassette (ABC) transporter complex"/>
    <property type="evidence" value="ECO:0007669"/>
    <property type="project" value="InterPro"/>
</dbReference>
<dbReference type="PANTHER" id="PTHR30290">
    <property type="entry name" value="PERIPLASMIC BINDING COMPONENT OF ABC TRANSPORTER"/>
    <property type="match status" value="1"/>
</dbReference>
<name>A0A4Q4ZDK2_9ACTN</name>